<dbReference type="Pfam" id="PF23726">
    <property type="entry name" value="Beta-prop_RSE1_2nd"/>
    <property type="match status" value="1"/>
</dbReference>
<dbReference type="Proteomes" id="UP000037122">
    <property type="component" value="Unassembled WGS sequence"/>
</dbReference>
<dbReference type="InterPro" id="IPR058543">
    <property type="entry name" value="Beta-prop_RSE1/DDB1/CPSF1_2nd"/>
</dbReference>
<dbReference type="GO" id="GO:0005634">
    <property type="term" value="C:nucleus"/>
    <property type="evidence" value="ECO:0007669"/>
    <property type="project" value="UniProtKB-SubCell"/>
</dbReference>
<keyword evidence="3" id="KW-0539">Nucleus</keyword>
<evidence type="ECO:0000313" key="8">
    <source>
        <dbReference type="Proteomes" id="UP000037122"/>
    </source>
</evidence>
<dbReference type="Pfam" id="PF03178">
    <property type="entry name" value="CPSF_A"/>
    <property type="match status" value="1"/>
</dbReference>
<dbReference type="Pfam" id="PF10433">
    <property type="entry name" value="Beta-prop_RSE1_1st"/>
    <property type="match status" value="1"/>
</dbReference>
<dbReference type="EMBL" id="LGST01000017">
    <property type="protein sequence ID" value="KNE00755.1"/>
    <property type="molecule type" value="Genomic_DNA"/>
</dbReference>
<comment type="caution">
    <text evidence="7">The sequence shown here is derived from an EMBL/GenBank/DDBJ whole genome shotgun (WGS) entry which is preliminary data.</text>
</comment>
<reference evidence="8" key="1">
    <citation type="journal article" date="2015" name="BMC Genomics">
        <title>Draft genome of a commonly misdiagnosed multidrug resistant pathogen Candida auris.</title>
        <authorList>
            <person name="Chatterjee S."/>
            <person name="Alampalli S.V."/>
            <person name="Nageshan R.K."/>
            <person name="Chettiar S.T."/>
            <person name="Joshi S."/>
            <person name="Tatu U.S."/>
        </authorList>
    </citation>
    <scope>NUCLEOTIDE SEQUENCE [LARGE SCALE GENOMIC DNA]</scope>
    <source>
        <strain evidence="8">6684</strain>
    </source>
</reference>
<dbReference type="PANTHER" id="PTHR10644">
    <property type="entry name" value="DNA REPAIR/RNA PROCESSING CPSF FAMILY"/>
    <property type="match status" value="1"/>
</dbReference>
<keyword evidence="2" id="KW-0507">mRNA processing</keyword>
<evidence type="ECO:0000313" key="7">
    <source>
        <dbReference type="EMBL" id="KNE00755.1"/>
    </source>
</evidence>
<dbReference type="InterPro" id="IPR050358">
    <property type="entry name" value="RSE1/DDB1/CFT1"/>
</dbReference>
<feature type="domain" description="RSE1/DDB1/CPSF1 second beta-propeller" evidence="6">
    <location>
        <begin position="448"/>
        <end position="774"/>
    </location>
</feature>
<dbReference type="Gene3D" id="2.130.10.10">
    <property type="entry name" value="YVTN repeat-like/Quinoprotein amine dehydrogenase"/>
    <property type="match status" value="3"/>
</dbReference>
<gene>
    <name evidence="7" type="ORF">QG37_02285</name>
</gene>
<dbReference type="GO" id="GO:0006397">
    <property type="term" value="P:mRNA processing"/>
    <property type="evidence" value="ECO:0007669"/>
    <property type="project" value="UniProtKB-KW"/>
</dbReference>
<sequence length="1213" mass="135426">MIPDDTLCLYNLTLKQPSLPFQSIVGQFSGVKKVEELVLISTTIIEVYQPKADTGKLNKVSLQPVFGIIQKCTKLRLLGTQKDVLVLTADSGNIIIATLNDETKKFEPLIQEPHSKNGLRRIFPGEYLSSNPQNRAIMIGALERTKFVYRVEMEHGTGQLKLSSPLESYSPGFLTVDLCPLDTSYENPLWAAIEVDTSEFEEKKYVTSESPLQLRYYELDQGLNHIVQKKSKSTIPAHASLLIPVPGHIGGVLIVCDSYIIYEKGPESERLYLSLPRRNGSDTTAIVCFCSHILKKTDFFVLMQSSLGDLFKLTFDYNKDTEQVNSLSVTYFDTIPVCNTINIIRAGFMFANVANDSKLLYQFEKLGEENETTSRSSSKITTVEECGMFSPRGLENLALVDILETLGPIASSETVQQRSQKHTDLKTLLLTLSSHSYLKCMSYGIPVAELVSSPLPITPTVIFTTKRLQGATSDEYLVLSSSLSSQTLVLSIGEVVEEVKDSCFVTDQYTLGVQQVGKCSVIQIHTNGIRHIKHLLDDGGKHIVDKKLTDWYPPAGIHVVHVSANEAQVILGLSNREICYFEVDSTDDQLAEYQEKHEVSSDLITAIAILGTSSNRKSDFAAVACADETIQILSLHPDRVFETITLQALSSKCTSLLMLPFDRSSAHLHVGMESGVYARIQMDTLTGKLLDTRLKYVGSRSVSLSPLKLPNTELLGILAISSNPWIGYQNVENQFKLMPLLGSDIISGLSFYSEDIGTESVVGISGSDMTIFTIGNDETGFNLNDEFHSELTKLRFQPRKHLFDTKSNCVIILESEADTVSPYLLSDGDVDEDYYQAFGYDRKTGLWASCLQIIGLEDKEVSQSISFDDNVCFLSLTFASFNDNEHVVISFSENHSILPPSASSYGLYVYKIRRQKGSCLKLDFVHKTILDGPVTAMISFEGKLLVGVKSSLRLLDLGQKQMLRKSFTETNFLRRPTQMAYLGESIVVVGDSSESVSYFKFDVAKNQFELLCSDVMKRQVTAFKMLDFSTLIGGDKFGNIFVSRLPDDLRTQLNNNVLLRFNDDALDASSKLQSKCEFYVEDIPTSFSKGTFVVGGKESIVYTGLRGTVGLLIPLSTKLEIELLRNLEAELRAYFFTEFDEFDPKKHGKNLLGKDQHKFRSYYNPAKNVVDGDFVERFHEVSASQKIRIASKLGRTPREIEKKLYDVRNRSAF</sequence>
<dbReference type="VEuPathDB" id="FungiDB:CJI97_002917"/>
<evidence type="ECO:0000259" key="6">
    <source>
        <dbReference type="Pfam" id="PF23726"/>
    </source>
</evidence>
<dbReference type="InterPro" id="IPR018846">
    <property type="entry name" value="Beta-prop_RSE1/DDB1/CPSF1_1st"/>
</dbReference>
<evidence type="ECO:0000259" key="5">
    <source>
        <dbReference type="Pfam" id="PF10433"/>
    </source>
</evidence>
<feature type="domain" description="RSE1/DDB1/CPSF1 first beta-propeller" evidence="5">
    <location>
        <begin position="23"/>
        <end position="376"/>
    </location>
</feature>
<dbReference type="VEuPathDB" id="FungiDB:CJJ07_000981"/>
<dbReference type="SUPFAM" id="SSF50978">
    <property type="entry name" value="WD40 repeat-like"/>
    <property type="match status" value="1"/>
</dbReference>
<comment type="subcellular location">
    <subcellularLocation>
        <location evidence="1">Nucleus</location>
    </subcellularLocation>
</comment>
<dbReference type="VEuPathDB" id="FungiDB:CJI96_0000700"/>
<protein>
    <recommendedName>
        <fullName evidence="9">Pre-mRNA-splicing factor RSE1</fullName>
    </recommendedName>
</protein>
<evidence type="ECO:0008006" key="9">
    <source>
        <dbReference type="Google" id="ProtNLM"/>
    </source>
</evidence>
<dbReference type="VEuPathDB" id="FungiDB:B9J08_002861"/>
<evidence type="ECO:0000256" key="1">
    <source>
        <dbReference type="ARBA" id="ARBA00004123"/>
    </source>
</evidence>
<organism evidence="7 8">
    <name type="scientific">Candidozyma auris</name>
    <name type="common">Yeast</name>
    <name type="synonym">Candida auris</name>
    <dbReference type="NCBI Taxonomy" id="498019"/>
    <lineage>
        <taxon>Eukaryota</taxon>
        <taxon>Fungi</taxon>
        <taxon>Dikarya</taxon>
        <taxon>Ascomycota</taxon>
        <taxon>Saccharomycotina</taxon>
        <taxon>Pichiomycetes</taxon>
        <taxon>Metschnikowiaceae</taxon>
        <taxon>Candidozyma</taxon>
    </lineage>
</organism>
<evidence type="ECO:0000256" key="2">
    <source>
        <dbReference type="ARBA" id="ARBA00022664"/>
    </source>
</evidence>
<evidence type="ECO:0000259" key="4">
    <source>
        <dbReference type="Pfam" id="PF03178"/>
    </source>
</evidence>
<feature type="domain" description="RSE1/DDB1/CPSF1 C-terminal" evidence="4">
    <location>
        <begin position="848"/>
        <end position="1179"/>
    </location>
</feature>
<dbReference type="InterPro" id="IPR036322">
    <property type="entry name" value="WD40_repeat_dom_sf"/>
</dbReference>
<evidence type="ECO:0000256" key="3">
    <source>
        <dbReference type="ARBA" id="ARBA00023242"/>
    </source>
</evidence>
<proteinExistence type="predicted"/>
<dbReference type="GO" id="GO:0003676">
    <property type="term" value="F:nucleic acid binding"/>
    <property type="evidence" value="ECO:0007669"/>
    <property type="project" value="InterPro"/>
</dbReference>
<dbReference type="AlphaFoldDB" id="A0A0L0P3E9"/>
<accession>A0A0L0P3E9</accession>
<dbReference type="VEuPathDB" id="FungiDB:QG37_02285"/>
<dbReference type="VEuPathDB" id="FungiDB:CJJ09_001235"/>
<name>A0A0L0P3E9_CANAR</name>
<dbReference type="InterPro" id="IPR015943">
    <property type="entry name" value="WD40/YVTN_repeat-like_dom_sf"/>
</dbReference>
<dbReference type="InterPro" id="IPR004871">
    <property type="entry name" value="RSE1/DDB1/CPSF1_C"/>
</dbReference>